<dbReference type="Proteomes" id="UP000520814">
    <property type="component" value="Unassembled WGS sequence"/>
</dbReference>
<dbReference type="AlphaFoldDB" id="A0A7W9SWE1"/>
<comment type="caution">
    <text evidence="1">The sequence shown here is derived from an EMBL/GenBank/DDBJ whole genome shotgun (WGS) entry which is preliminary data.</text>
</comment>
<name>A0A7W9SWE1_ARMRO</name>
<sequence length="101" mass="11336">MEQIMDASTAKSYFFCDCFPGSASILFFANIVELSQRAPFLDIVEICTKDVFCKLCCSNFVIAQLTNSCWNAHQACHTRRSPATLPTDKAILAQRENGRTY</sequence>
<keyword evidence="2" id="KW-1185">Reference proteome</keyword>
<accession>A0A7W9SWE1</accession>
<evidence type="ECO:0000313" key="1">
    <source>
        <dbReference type="EMBL" id="MBB6054087.1"/>
    </source>
</evidence>
<protein>
    <submittedName>
        <fullName evidence="1">Uncharacterized protein</fullName>
    </submittedName>
</protein>
<reference evidence="1 2" key="1">
    <citation type="submission" date="2020-08" db="EMBL/GenBank/DDBJ databases">
        <title>Genomic Encyclopedia of Type Strains, Phase IV (KMG-IV): sequencing the most valuable type-strain genomes for metagenomic binning, comparative biology and taxonomic classification.</title>
        <authorList>
            <person name="Goeker M."/>
        </authorList>
    </citation>
    <scope>NUCLEOTIDE SEQUENCE [LARGE SCALE GENOMIC DNA]</scope>
    <source>
        <strain evidence="1 2">DSM 23562</strain>
    </source>
</reference>
<gene>
    <name evidence="1" type="ORF">HNQ39_005934</name>
</gene>
<proteinExistence type="predicted"/>
<organism evidence="1 2">
    <name type="scientific">Armatimonas rosea</name>
    <dbReference type="NCBI Taxonomy" id="685828"/>
    <lineage>
        <taxon>Bacteria</taxon>
        <taxon>Bacillati</taxon>
        <taxon>Armatimonadota</taxon>
        <taxon>Armatimonadia</taxon>
        <taxon>Armatimonadales</taxon>
        <taxon>Armatimonadaceae</taxon>
        <taxon>Armatimonas</taxon>
    </lineage>
</organism>
<evidence type="ECO:0000313" key="2">
    <source>
        <dbReference type="Proteomes" id="UP000520814"/>
    </source>
</evidence>
<dbReference type="EMBL" id="JACHGW010000013">
    <property type="protein sequence ID" value="MBB6054087.1"/>
    <property type="molecule type" value="Genomic_DNA"/>
</dbReference>